<dbReference type="PANTHER" id="PTHR33392">
    <property type="entry name" value="POLYISOPRENYL-TEICHOIC ACID--PEPTIDOGLYCAN TEICHOIC ACID TRANSFERASE TAGU"/>
    <property type="match status" value="1"/>
</dbReference>
<dbReference type="Proteomes" id="UP000824002">
    <property type="component" value="Unassembled WGS sequence"/>
</dbReference>
<dbReference type="PANTHER" id="PTHR33392:SF6">
    <property type="entry name" value="POLYISOPRENYL-TEICHOIC ACID--PEPTIDOGLYCAN TEICHOIC ACID TRANSFERASE TAGU"/>
    <property type="match status" value="1"/>
</dbReference>
<keyword evidence="2" id="KW-1133">Transmembrane helix</keyword>
<reference evidence="4" key="1">
    <citation type="submission" date="2020-10" db="EMBL/GenBank/DDBJ databases">
        <authorList>
            <person name="Gilroy R."/>
        </authorList>
    </citation>
    <scope>NUCLEOTIDE SEQUENCE</scope>
    <source>
        <strain evidence="4">CHK199-13235</strain>
    </source>
</reference>
<name>A0A9D1JYG3_9FIRM</name>
<feature type="transmembrane region" description="Helical" evidence="2">
    <location>
        <begin position="12"/>
        <end position="35"/>
    </location>
</feature>
<evidence type="ECO:0000313" key="4">
    <source>
        <dbReference type="EMBL" id="HIS75519.1"/>
    </source>
</evidence>
<accession>A0A9D1JYG3</accession>
<comment type="caution">
    <text evidence="4">The sequence shown here is derived from an EMBL/GenBank/DDBJ whole genome shotgun (WGS) entry which is preliminary data.</text>
</comment>
<evidence type="ECO:0000259" key="3">
    <source>
        <dbReference type="Pfam" id="PF03816"/>
    </source>
</evidence>
<organism evidence="4 5">
    <name type="scientific">Candidatus Merdivicinus excrementipullorum</name>
    <dbReference type="NCBI Taxonomy" id="2840867"/>
    <lineage>
        <taxon>Bacteria</taxon>
        <taxon>Bacillati</taxon>
        <taxon>Bacillota</taxon>
        <taxon>Clostridia</taxon>
        <taxon>Eubacteriales</taxon>
        <taxon>Oscillospiraceae</taxon>
        <taxon>Oscillospiraceae incertae sedis</taxon>
        <taxon>Candidatus Merdivicinus</taxon>
    </lineage>
</organism>
<sequence>MGEKGAGGAGIFFLSFGISLAVLMAAVTGVLYWMLGAERENRQAENSASQAAEEALASPPGREDGLNLVIIDCRERTDSPQAYTLCRFDPANGRVLLVPVPPETVVTVAARTDTFAGHYDYAGCANVKQAAESLLLTDMDRYVRIDRNGAVNIIDALGGLTHRFEEGYETGSVSVPAGEHLLNGELLYEVMNSPPEGEDPETWRLSLAGELLVNSLDESADSRMDFLMEVFWNNVDTDLSQFDYTTRRKAVTWFLRDGEKRVEILPLSGEWNGDRTEFTAGEAVLRQLREDFGTAGDGE</sequence>
<dbReference type="Pfam" id="PF03816">
    <property type="entry name" value="LytR_cpsA_psr"/>
    <property type="match status" value="1"/>
</dbReference>
<evidence type="ECO:0000256" key="2">
    <source>
        <dbReference type="SAM" id="Phobius"/>
    </source>
</evidence>
<dbReference type="InterPro" id="IPR004474">
    <property type="entry name" value="LytR_CpsA_psr"/>
</dbReference>
<dbReference type="AlphaFoldDB" id="A0A9D1JYG3"/>
<proteinExistence type="inferred from homology"/>
<comment type="similarity">
    <text evidence="1">Belongs to the LytR/CpsA/Psr (LCP) family.</text>
</comment>
<evidence type="ECO:0000256" key="1">
    <source>
        <dbReference type="ARBA" id="ARBA00006068"/>
    </source>
</evidence>
<dbReference type="InterPro" id="IPR050922">
    <property type="entry name" value="LytR/CpsA/Psr_CW_biosynth"/>
</dbReference>
<protein>
    <submittedName>
        <fullName evidence="4">LCP family protein</fullName>
    </submittedName>
</protein>
<dbReference type="EMBL" id="DVJP01000017">
    <property type="protein sequence ID" value="HIS75519.1"/>
    <property type="molecule type" value="Genomic_DNA"/>
</dbReference>
<gene>
    <name evidence="4" type="ORF">IAB51_01790</name>
</gene>
<keyword evidence="2" id="KW-0812">Transmembrane</keyword>
<keyword evidence="2" id="KW-0472">Membrane</keyword>
<feature type="domain" description="Cell envelope-related transcriptional attenuator" evidence="3">
    <location>
        <begin position="85"/>
        <end position="186"/>
    </location>
</feature>
<evidence type="ECO:0000313" key="5">
    <source>
        <dbReference type="Proteomes" id="UP000824002"/>
    </source>
</evidence>
<dbReference type="Gene3D" id="3.40.630.190">
    <property type="entry name" value="LCP protein"/>
    <property type="match status" value="1"/>
</dbReference>
<reference evidence="4" key="2">
    <citation type="journal article" date="2021" name="PeerJ">
        <title>Extensive microbial diversity within the chicken gut microbiome revealed by metagenomics and culture.</title>
        <authorList>
            <person name="Gilroy R."/>
            <person name="Ravi A."/>
            <person name="Getino M."/>
            <person name="Pursley I."/>
            <person name="Horton D.L."/>
            <person name="Alikhan N.F."/>
            <person name="Baker D."/>
            <person name="Gharbi K."/>
            <person name="Hall N."/>
            <person name="Watson M."/>
            <person name="Adriaenssens E.M."/>
            <person name="Foster-Nyarko E."/>
            <person name="Jarju S."/>
            <person name="Secka A."/>
            <person name="Antonio M."/>
            <person name="Oren A."/>
            <person name="Chaudhuri R.R."/>
            <person name="La Ragione R."/>
            <person name="Hildebrand F."/>
            <person name="Pallen M.J."/>
        </authorList>
    </citation>
    <scope>NUCLEOTIDE SEQUENCE</scope>
    <source>
        <strain evidence="4">CHK199-13235</strain>
    </source>
</reference>